<dbReference type="EMBL" id="JBHSEC010000019">
    <property type="protein sequence ID" value="MFC4410644.1"/>
    <property type="molecule type" value="Genomic_DNA"/>
</dbReference>
<protein>
    <recommendedName>
        <fullName evidence="4">Phage protein</fullName>
    </recommendedName>
</protein>
<comment type="caution">
    <text evidence="2">The sequence shown here is derived from an EMBL/GenBank/DDBJ whole genome shotgun (WGS) entry which is preliminary data.</text>
</comment>
<name>A0ABV8X6A0_9LACT</name>
<accession>A0ABV8X6A0</accession>
<evidence type="ECO:0000256" key="1">
    <source>
        <dbReference type="SAM" id="Coils"/>
    </source>
</evidence>
<evidence type="ECO:0008006" key="4">
    <source>
        <dbReference type="Google" id="ProtNLM"/>
    </source>
</evidence>
<proteinExistence type="predicted"/>
<evidence type="ECO:0000313" key="2">
    <source>
        <dbReference type="EMBL" id="MFC4410644.1"/>
    </source>
</evidence>
<organism evidence="2 3">
    <name type="scientific">Chungangia koreensis</name>
    <dbReference type="NCBI Taxonomy" id="752657"/>
    <lineage>
        <taxon>Bacteria</taxon>
        <taxon>Bacillati</taxon>
        <taxon>Bacillota</taxon>
        <taxon>Bacilli</taxon>
        <taxon>Lactobacillales</taxon>
        <taxon>Chungangia</taxon>
    </lineage>
</organism>
<reference evidence="3" key="1">
    <citation type="journal article" date="2019" name="Int. J. Syst. Evol. Microbiol.">
        <title>The Global Catalogue of Microorganisms (GCM) 10K type strain sequencing project: providing services to taxonomists for standard genome sequencing and annotation.</title>
        <authorList>
            <consortium name="The Broad Institute Genomics Platform"/>
            <consortium name="The Broad Institute Genome Sequencing Center for Infectious Disease"/>
            <person name="Wu L."/>
            <person name="Ma J."/>
        </authorList>
    </citation>
    <scope>NUCLEOTIDE SEQUENCE [LARGE SCALE GENOMIC DNA]</scope>
    <source>
        <strain evidence="3">CCUG 59778</strain>
    </source>
</reference>
<gene>
    <name evidence="2" type="ORF">ACFOZY_09490</name>
</gene>
<feature type="coiled-coil region" evidence="1">
    <location>
        <begin position="1"/>
        <end position="35"/>
    </location>
</feature>
<dbReference type="Proteomes" id="UP001595817">
    <property type="component" value="Unassembled WGS sequence"/>
</dbReference>
<keyword evidence="3" id="KW-1185">Reference proteome</keyword>
<keyword evidence="1" id="KW-0175">Coiled coil</keyword>
<sequence>MTKQTDQVKKMERQIEQLIRIVASLNERVIALEMERQAERMNKEARMMHLTLNR</sequence>
<evidence type="ECO:0000313" key="3">
    <source>
        <dbReference type="Proteomes" id="UP001595817"/>
    </source>
</evidence>
<dbReference type="RefSeq" id="WP_378154717.1">
    <property type="nucleotide sequence ID" value="NZ_JBHSEC010000019.1"/>
</dbReference>